<evidence type="ECO:0000256" key="8">
    <source>
        <dbReference type="ARBA" id="ARBA00023065"/>
    </source>
</evidence>
<sequence length="91" mass="10107">MIEEQEAYGIWGLLSDIGGALGLWLGGTVIGLYEFFVIILPDKKLYAKKVSDVKNDSDVEEVCDFEKQPAPRRRTIISTNTVDPPVIVPVQ</sequence>
<keyword evidence="8 13" id="KW-0406">Ion transport</keyword>
<protein>
    <submittedName>
        <fullName evidence="16 17">Uncharacterized protein</fullName>
    </submittedName>
</protein>
<keyword evidence="7" id="KW-0915">Sodium</keyword>
<dbReference type="WBParaSite" id="PSAMB.scaffold2875size20769.g19573.t1">
    <property type="protein sequence ID" value="PSAMB.scaffold2875size20769.g19573.t1"/>
    <property type="gene ID" value="PSAMB.scaffold2875size20769.g19573"/>
</dbReference>
<proteinExistence type="inferred from homology"/>
<feature type="transmembrane region" description="Helical" evidence="14">
    <location>
        <begin position="21"/>
        <end position="40"/>
    </location>
</feature>
<evidence type="ECO:0000256" key="4">
    <source>
        <dbReference type="ARBA" id="ARBA00022461"/>
    </source>
</evidence>
<dbReference type="Gene3D" id="1.10.287.770">
    <property type="entry name" value="YojJ-like"/>
    <property type="match status" value="1"/>
</dbReference>
<evidence type="ECO:0000256" key="3">
    <source>
        <dbReference type="ARBA" id="ARBA00022448"/>
    </source>
</evidence>
<dbReference type="InterPro" id="IPR001873">
    <property type="entry name" value="ENaC"/>
</dbReference>
<name>A0A914W2B2_9BILA</name>
<keyword evidence="10" id="KW-0325">Glycoprotein</keyword>
<comment type="subcellular location">
    <subcellularLocation>
        <location evidence="1">Membrane</location>
        <topology evidence="1">Multi-pass membrane protein</topology>
    </subcellularLocation>
</comment>
<keyword evidence="11 13" id="KW-0739">Sodium transport</keyword>
<comment type="similarity">
    <text evidence="2 13">Belongs to the amiloride-sensitive sodium channel (TC 1.A.6) family.</text>
</comment>
<organism evidence="15 17">
    <name type="scientific">Plectus sambesii</name>
    <dbReference type="NCBI Taxonomy" id="2011161"/>
    <lineage>
        <taxon>Eukaryota</taxon>
        <taxon>Metazoa</taxon>
        <taxon>Ecdysozoa</taxon>
        <taxon>Nematoda</taxon>
        <taxon>Chromadorea</taxon>
        <taxon>Plectida</taxon>
        <taxon>Plectina</taxon>
        <taxon>Plectoidea</taxon>
        <taxon>Plectidae</taxon>
        <taxon>Plectus</taxon>
    </lineage>
</organism>
<evidence type="ECO:0000256" key="11">
    <source>
        <dbReference type="ARBA" id="ARBA00023201"/>
    </source>
</evidence>
<evidence type="ECO:0000256" key="7">
    <source>
        <dbReference type="ARBA" id="ARBA00023053"/>
    </source>
</evidence>
<evidence type="ECO:0000256" key="12">
    <source>
        <dbReference type="ARBA" id="ARBA00023303"/>
    </source>
</evidence>
<keyword evidence="9 14" id="KW-0472">Membrane</keyword>
<evidence type="ECO:0000256" key="1">
    <source>
        <dbReference type="ARBA" id="ARBA00004141"/>
    </source>
</evidence>
<keyword evidence="5 13" id="KW-0812">Transmembrane</keyword>
<keyword evidence="15" id="KW-1185">Reference proteome</keyword>
<evidence type="ECO:0000256" key="14">
    <source>
        <dbReference type="SAM" id="Phobius"/>
    </source>
</evidence>
<evidence type="ECO:0000256" key="2">
    <source>
        <dbReference type="ARBA" id="ARBA00007193"/>
    </source>
</evidence>
<evidence type="ECO:0000313" key="15">
    <source>
        <dbReference type="Proteomes" id="UP000887566"/>
    </source>
</evidence>
<dbReference type="Pfam" id="PF00858">
    <property type="entry name" value="ASC"/>
    <property type="match status" value="1"/>
</dbReference>
<evidence type="ECO:0000256" key="13">
    <source>
        <dbReference type="RuleBase" id="RU000679"/>
    </source>
</evidence>
<dbReference type="PRINTS" id="PR01078">
    <property type="entry name" value="AMINACHANNEL"/>
</dbReference>
<dbReference type="WBParaSite" id="PSAMB.scaffold2495size22898.g17983.t1">
    <property type="protein sequence ID" value="PSAMB.scaffold2495size22898.g17983.t1"/>
    <property type="gene ID" value="PSAMB.scaffold2495size22898.g17983"/>
</dbReference>
<keyword evidence="4 13" id="KW-0894">Sodium channel</keyword>
<dbReference type="AlphaFoldDB" id="A0A914W2B2"/>
<evidence type="ECO:0000313" key="17">
    <source>
        <dbReference type="WBParaSite" id="PSAMB.scaffold2875size20769.g19573.t1"/>
    </source>
</evidence>
<dbReference type="Proteomes" id="UP000887566">
    <property type="component" value="Unplaced"/>
</dbReference>
<evidence type="ECO:0000256" key="9">
    <source>
        <dbReference type="ARBA" id="ARBA00023136"/>
    </source>
</evidence>
<evidence type="ECO:0000256" key="5">
    <source>
        <dbReference type="ARBA" id="ARBA00022692"/>
    </source>
</evidence>
<reference evidence="16 17" key="1">
    <citation type="submission" date="2022-11" db="UniProtKB">
        <authorList>
            <consortium name="WormBaseParasite"/>
        </authorList>
    </citation>
    <scope>IDENTIFICATION</scope>
</reference>
<keyword evidence="6 14" id="KW-1133">Transmembrane helix</keyword>
<dbReference type="GO" id="GO:0005272">
    <property type="term" value="F:sodium channel activity"/>
    <property type="evidence" value="ECO:0007669"/>
    <property type="project" value="UniProtKB-KW"/>
</dbReference>
<keyword evidence="12 13" id="KW-0407">Ion channel</keyword>
<evidence type="ECO:0000313" key="16">
    <source>
        <dbReference type="WBParaSite" id="PSAMB.scaffold2495size22898.g17983.t1"/>
    </source>
</evidence>
<keyword evidence="3 13" id="KW-0813">Transport</keyword>
<accession>A0A914W2B2</accession>
<evidence type="ECO:0000256" key="6">
    <source>
        <dbReference type="ARBA" id="ARBA00022989"/>
    </source>
</evidence>
<dbReference type="GO" id="GO:0016020">
    <property type="term" value="C:membrane"/>
    <property type="evidence" value="ECO:0007669"/>
    <property type="project" value="UniProtKB-SubCell"/>
</dbReference>
<evidence type="ECO:0000256" key="10">
    <source>
        <dbReference type="ARBA" id="ARBA00023180"/>
    </source>
</evidence>